<dbReference type="Pfam" id="PF02518">
    <property type="entry name" value="HATPase_c"/>
    <property type="match status" value="1"/>
</dbReference>
<evidence type="ECO:0000256" key="1">
    <source>
        <dbReference type="ARBA" id="ARBA00000085"/>
    </source>
</evidence>
<dbReference type="PANTHER" id="PTHR43711:SF1">
    <property type="entry name" value="HISTIDINE KINASE 1"/>
    <property type="match status" value="1"/>
</dbReference>
<dbReference type="InterPro" id="IPR050736">
    <property type="entry name" value="Sensor_HK_Regulatory"/>
</dbReference>
<feature type="transmembrane region" description="Helical" evidence="7">
    <location>
        <begin position="397"/>
        <end position="419"/>
    </location>
</feature>
<evidence type="ECO:0000256" key="4">
    <source>
        <dbReference type="ARBA" id="ARBA00022679"/>
    </source>
</evidence>
<dbReference type="Gene3D" id="3.30.565.10">
    <property type="entry name" value="Histidine kinase-like ATPase, C-terminal domain"/>
    <property type="match status" value="1"/>
</dbReference>
<reference evidence="9 10" key="1">
    <citation type="submission" date="2016-10" db="EMBL/GenBank/DDBJ databases">
        <authorList>
            <person name="de Groot N.N."/>
        </authorList>
    </citation>
    <scope>NUCLEOTIDE SEQUENCE [LARGE SCALE GENOMIC DNA]</scope>
    <source>
        <strain evidence="9 10">DSM 21668</strain>
    </source>
</reference>
<keyword evidence="7" id="KW-0472">Membrane</keyword>
<feature type="domain" description="Histidine kinase" evidence="8">
    <location>
        <begin position="457"/>
        <end position="667"/>
    </location>
</feature>
<evidence type="ECO:0000313" key="10">
    <source>
        <dbReference type="Proteomes" id="UP000198901"/>
    </source>
</evidence>
<dbReference type="InterPro" id="IPR011990">
    <property type="entry name" value="TPR-like_helical_dom_sf"/>
</dbReference>
<keyword evidence="7" id="KW-0812">Transmembrane</keyword>
<dbReference type="InterPro" id="IPR003594">
    <property type="entry name" value="HATPase_dom"/>
</dbReference>
<dbReference type="EMBL" id="FNGS01000001">
    <property type="protein sequence ID" value="SDL15654.1"/>
    <property type="molecule type" value="Genomic_DNA"/>
</dbReference>
<keyword evidence="6" id="KW-0902">Two-component regulatory system</keyword>
<protein>
    <recommendedName>
        <fullName evidence="2">histidine kinase</fullName>
        <ecNumber evidence="2">2.7.13.3</ecNumber>
    </recommendedName>
</protein>
<keyword evidence="5 9" id="KW-0418">Kinase</keyword>
<dbReference type="InterPro" id="IPR004358">
    <property type="entry name" value="Sig_transdc_His_kin-like_C"/>
</dbReference>
<dbReference type="SMART" id="SM00387">
    <property type="entry name" value="HATPase_c"/>
    <property type="match status" value="1"/>
</dbReference>
<organism evidence="9 10">
    <name type="scientific">Siphonobacter aquaeclarae</name>
    <dbReference type="NCBI Taxonomy" id="563176"/>
    <lineage>
        <taxon>Bacteria</taxon>
        <taxon>Pseudomonadati</taxon>
        <taxon>Bacteroidota</taxon>
        <taxon>Cytophagia</taxon>
        <taxon>Cytophagales</taxon>
        <taxon>Cytophagaceae</taxon>
        <taxon>Siphonobacter</taxon>
    </lineage>
</organism>
<dbReference type="SMART" id="SM00388">
    <property type="entry name" value="HisKA"/>
    <property type="match status" value="1"/>
</dbReference>
<dbReference type="AlphaFoldDB" id="A0A1G9HSG1"/>
<dbReference type="SUPFAM" id="SSF55874">
    <property type="entry name" value="ATPase domain of HSP90 chaperone/DNA topoisomerase II/histidine kinase"/>
    <property type="match status" value="1"/>
</dbReference>
<dbReference type="Proteomes" id="UP000198901">
    <property type="component" value="Unassembled WGS sequence"/>
</dbReference>
<keyword evidence="4" id="KW-0808">Transferase</keyword>
<keyword evidence="3" id="KW-0597">Phosphoprotein</keyword>
<proteinExistence type="predicted"/>
<comment type="catalytic activity">
    <reaction evidence="1">
        <text>ATP + protein L-histidine = ADP + protein N-phospho-L-histidine.</text>
        <dbReference type="EC" id="2.7.13.3"/>
    </reaction>
</comment>
<dbReference type="CDD" id="cd00082">
    <property type="entry name" value="HisKA"/>
    <property type="match status" value="1"/>
</dbReference>
<evidence type="ECO:0000259" key="8">
    <source>
        <dbReference type="PROSITE" id="PS50109"/>
    </source>
</evidence>
<dbReference type="FunFam" id="3.30.565.10:FF:000006">
    <property type="entry name" value="Sensor histidine kinase WalK"/>
    <property type="match status" value="1"/>
</dbReference>
<keyword evidence="10" id="KW-1185">Reference proteome</keyword>
<evidence type="ECO:0000256" key="3">
    <source>
        <dbReference type="ARBA" id="ARBA00022553"/>
    </source>
</evidence>
<dbReference type="PRINTS" id="PR00344">
    <property type="entry name" value="BCTRLSENSOR"/>
</dbReference>
<dbReference type="InterPro" id="IPR003661">
    <property type="entry name" value="HisK_dim/P_dom"/>
</dbReference>
<dbReference type="SUPFAM" id="SSF47384">
    <property type="entry name" value="Homodimeric domain of signal transducing histidine kinase"/>
    <property type="match status" value="1"/>
</dbReference>
<evidence type="ECO:0000256" key="7">
    <source>
        <dbReference type="SAM" id="Phobius"/>
    </source>
</evidence>
<name>A0A1G9HSG1_9BACT</name>
<dbReference type="InterPro" id="IPR019734">
    <property type="entry name" value="TPR_rpt"/>
</dbReference>
<sequence length="671" mass="74827">MLIGILVLLSFLTGCSPEKAVVDLSAYEKISRELARLDNNPGRSQAMRYADSLRRKTAPDTLLVRIARLEFLRDRTQSASRFGESLRYADSVITDLEQQTADNSDRQKLLTMMYRRKAILLGHIGDTEGAVSFFRQSMELGSRLSDTCFAAGNSINISTSFAAMRYRAKRYREAAWYYRDALNTYSGCAMDQATDYDRQTTCNNLGLAYFRAGDSDSALIAYRLALKEIGRYARRYPEKHQDAANALGNVYSNIAEVELAGNKLDTTVSLLRRSISLCEKGIPEAALFSRIRLIEACTRTGKLSEAGTALQAVTRVLDTLHSEEGSKRFFRAAAQYYERSGDSGQALFFQRKYANEIEKENKATAERTESDVIQSLRLAVTEGRLALLEQQSNVKTLFLLLAAGGAAASVVVLLLIGLYSRRLKTRNREVTSVNRQLEVTLSGLHASNQRYSRMIGVIAHDLKNPMKVIEHLSERGIQGQAETADVLRAISEASRDSTAIIENILRYEREELVPARTLTDLYTVVAPCIRLMQAEAERKNQRIVFSGDHPAWCYANADSIWRVMLNLLGNAIKFSYSGAEIRVRLASQQDSILLSVEDDGIGIPPDRLDEVFDFRTRIARAGTAGEMPTGMGLSICQRIIAFHEGDIWAESEPGQGTVFFFTLPKPAGKRT</sequence>
<dbReference type="Gene3D" id="1.25.40.10">
    <property type="entry name" value="Tetratricopeptide repeat domain"/>
    <property type="match status" value="2"/>
</dbReference>
<evidence type="ECO:0000256" key="6">
    <source>
        <dbReference type="ARBA" id="ARBA00023012"/>
    </source>
</evidence>
<dbReference type="InterPro" id="IPR036097">
    <property type="entry name" value="HisK_dim/P_sf"/>
</dbReference>
<gene>
    <name evidence="9" type="ORF">SAMN04488090_0178</name>
</gene>
<dbReference type="PROSITE" id="PS50109">
    <property type="entry name" value="HIS_KIN"/>
    <property type="match status" value="1"/>
</dbReference>
<dbReference type="STRING" id="563176.SAMN04488090_0178"/>
<dbReference type="SUPFAM" id="SSF48452">
    <property type="entry name" value="TPR-like"/>
    <property type="match status" value="1"/>
</dbReference>
<dbReference type="InterPro" id="IPR036890">
    <property type="entry name" value="HATPase_C_sf"/>
</dbReference>
<dbReference type="CDD" id="cd00075">
    <property type="entry name" value="HATPase"/>
    <property type="match status" value="1"/>
</dbReference>
<dbReference type="PANTHER" id="PTHR43711">
    <property type="entry name" value="TWO-COMPONENT HISTIDINE KINASE"/>
    <property type="match status" value="1"/>
</dbReference>
<dbReference type="SMART" id="SM00028">
    <property type="entry name" value="TPR"/>
    <property type="match status" value="3"/>
</dbReference>
<accession>A0A1G9HSG1</accession>
<evidence type="ECO:0000313" key="9">
    <source>
        <dbReference type="EMBL" id="SDL15654.1"/>
    </source>
</evidence>
<evidence type="ECO:0000256" key="2">
    <source>
        <dbReference type="ARBA" id="ARBA00012438"/>
    </source>
</evidence>
<dbReference type="InterPro" id="IPR005467">
    <property type="entry name" value="His_kinase_dom"/>
</dbReference>
<dbReference type="EC" id="2.7.13.3" evidence="2"/>
<dbReference type="Gene3D" id="1.10.287.130">
    <property type="match status" value="1"/>
</dbReference>
<dbReference type="GO" id="GO:0000155">
    <property type="term" value="F:phosphorelay sensor kinase activity"/>
    <property type="evidence" value="ECO:0007669"/>
    <property type="project" value="InterPro"/>
</dbReference>
<keyword evidence="7" id="KW-1133">Transmembrane helix</keyword>
<evidence type="ECO:0000256" key="5">
    <source>
        <dbReference type="ARBA" id="ARBA00022777"/>
    </source>
</evidence>